<gene>
    <name evidence="12" type="ORF">A5893_06510</name>
</gene>
<dbReference type="GO" id="GO:0044718">
    <property type="term" value="P:siderophore transmembrane transport"/>
    <property type="evidence" value="ECO:0007669"/>
    <property type="project" value="TreeGrafter"/>
</dbReference>
<dbReference type="Gene3D" id="2.60.40.1120">
    <property type="entry name" value="Carboxypeptidase-like, regulatory domain"/>
    <property type="match status" value="1"/>
</dbReference>
<keyword evidence="13" id="KW-1185">Reference proteome</keyword>
<evidence type="ECO:0000256" key="7">
    <source>
        <dbReference type="ARBA" id="ARBA00023237"/>
    </source>
</evidence>
<dbReference type="Gene3D" id="2.40.170.20">
    <property type="entry name" value="TonB-dependent receptor, beta-barrel domain"/>
    <property type="match status" value="1"/>
</dbReference>
<dbReference type="InterPro" id="IPR012910">
    <property type="entry name" value="Plug_dom"/>
</dbReference>
<dbReference type="OrthoDB" id="9795928at2"/>
<evidence type="ECO:0000256" key="3">
    <source>
        <dbReference type="ARBA" id="ARBA00022452"/>
    </source>
</evidence>
<dbReference type="PROSITE" id="PS52016">
    <property type="entry name" value="TONB_DEPENDENT_REC_3"/>
    <property type="match status" value="1"/>
</dbReference>
<accession>A0A179DIH3</accession>
<dbReference type="SUPFAM" id="SSF56935">
    <property type="entry name" value="Porins"/>
    <property type="match status" value="1"/>
</dbReference>
<evidence type="ECO:0000256" key="4">
    <source>
        <dbReference type="ARBA" id="ARBA00022692"/>
    </source>
</evidence>
<keyword evidence="3 8" id="KW-1134">Transmembrane beta strand</keyword>
<feature type="domain" description="TonB-dependent receptor-like beta-barrel" evidence="10">
    <location>
        <begin position="300"/>
        <end position="742"/>
    </location>
</feature>
<keyword evidence="2 8" id="KW-0813">Transport</keyword>
<keyword evidence="7 8" id="KW-0998">Cell outer membrane</keyword>
<dbReference type="GO" id="GO:0009279">
    <property type="term" value="C:cell outer membrane"/>
    <property type="evidence" value="ECO:0007669"/>
    <property type="project" value="UniProtKB-SubCell"/>
</dbReference>
<evidence type="ECO:0000256" key="5">
    <source>
        <dbReference type="ARBA" id="ARBA00023077"/>
    </source>
</evidence>
<dbReference type="SUPFAM" id="SSF49464">
    <property type="entry name" value="Carboxypeptidase regulatory domain-like"/>
    <property type="match status" value="1"/>
</dbReference>
<dbReference type="PANTHER" id="PTHR30069:SF40">
    <property type="entry name" value="TONB-DEPENDENT RECEPTOR NMB0964-RELATED"/>
    <property type="match status" value="1"/>
</dbReference>
<dbReference type="EMBL" id="LWHJ01000022">
    <property type="protein sequence ID" value="OAQ40592.1"/>
    <property type="molecule type" value="Genomic_DNA"/>
</dbReference>
<reference evidence="12 13" key="2">
    <citation type="submission" date="2016-06" db="EMBL/GenBank/DDBJ databases">
        <title>Pedobacter psychrophilus sp. nov., isolated from Antarctic fragmentary rock.</title>
        <authorList>
            <person name="Svec P."/>
        </authorList>
    </citation>
    <scope>NUCLEOTIDE SEQUENCE [LARGE SCALE GENOMIC DNA]</scope>
    <source>
        <strain evidence="12 13">CCM 8644</strain>
    </source>
</reference>
<keyword evidence="5 9" id="KW-0798">TonB box</keyword>
<dbReference type="InterPro" id="IPR039426">
    <property type="entry name" value="TonB-dep_rcpt-like"/>
</dbReference>
<dbReference type="AlphaFoldDB" id="A0A179DIH3"/>
<evidence type="ECO:0000259" key="10">
    <source>
        <dbReference type="Pfam" id="PF00593"/>
    </source>
</evidence>
<dbReference type="Proteomes" id="UP000078459">
    <property type="component" value="Unassembled WGS sequence"/>
</dbReference>
<reference evidence="12 13" key="1">
    <citation type="submission" date="2016-04" db="EMBL/GenBank/DDBJ databases">
        <authorList>
            <person name="Evans L.H."/>
            <person name="Alamgir A."/>
            <person name="Owens N."/>
            <person name="Weber N.D."/>
            <person name="Virtaneva K."/>
            <person name="Barbian K."/>
            <person name="Babar A."/>
            <person name="Rosenke K."/>
        </authorList>
    </citation>
    <scope>NUCLEOTIDE SEQUENCE [LARGE SCALE GENOMIC DNA]</scope>
    <source>
        <strain evidence="12 13">CCM 8644</strain>
    </source>
</reference>
<organism evidence="12 13">
    <name type="scientific">Pedobacter psychrophilus</name>
    <dbReference type="NCBI Taxonomy" id="1826909"/>
    <lineage>
        <taxon>Bacteria</taxon>
        <taxon>Pseudomonadati</taxon>
        <taxon>Bacteroidota</taxon>
        <taxon>Sphingobacteriia</taxon>
        <taxon>Sphingobacteriales</taxon>
        <taxon>Sphingobacteriaceae</taxon>
        <taxon>Pedobacter</taxon>
    </lineage>
</organism>
<keyword evidence="4 8" id="KW-0812">Transmembrane</keyword>
<dbReference type="GO" id="GO:0015344">
    <property type="term" value="F:siderophore uptake transmembrane transporter activity"/>
    <property type="evidence" value="ECO:0007669"/>
    <property type="project" value="TreeGrafter"/>
</dbReference>
<protein>
    <recommendedName>
        <fullName evidence="14">TonB-dependent receptor</fullName>
    </recommendedName>
</protein>
<feature type="domain" description="TonB-dependent receptor plug" evidence="11">
    <location>
        <begin position="122"/>
        <end position="225"/>
    </location>
</feature>
<name>A0A179DIH3_9SPHI</name>
<comment type="caution">
    <text evidence="12">The sequence shown here is derived from an EMBL/GenBank/DDBJ whole genome shotgun (WGS) entry which is preliminary data.</text>
</comment>
<dbReference type="InterPro" id="IPR000531">
    <property type="entry name" value="Beta-barrel_TonB"/>
</dbReference>
<evidence type="ECO:0000256" key="2">
    <source>
        <dbReference type="ARBA" id="ARBA00022448"/>
    </source>
</evidence>
<evidence type="ECO:0000256" key="6">
    <source>
        <dbReference type="ARBA" id="ARBA00023136"/>
    </source>
</evidence>
<evidence type="ECO:0008006" key="14">
    <source>
        <dbReference type="Google" id="ProtNLM"/>
    </source>
</evidence>
<evidence type="ECO:0000256" key="1">
    <source>
        <dbReference type="ARBA" id="ARBA00004571"/>
    </source>
</evidence>
<comment type="similarity">
    <text evidence="8 9">Belongs to the TonB-dependent receptor family.</text>
</comment>
<dbReference type="PANTHER" id="PTHR30069">
    <property type="entry name" value="TONB-DEPENDENT OUTER MEMBRANE RECEPTOR"/>
    <property type="match status" value="1"/>
</dbReference>
<dbReference type="Pfam" id="PF00593">
    <property type="entry name" value="TonB_dep_Rec_b-barrel"/>
    <property type="match status" value="1"/>
</dbReference>
<evidence type="ECO:0000256" key="8">
    <source>
        <dbReference type="PROSITE-ProRule" id="PRU01360"/>
    </source>
</evidence>
<evidence type="ECO:0000313" key="13">
    <source>
        <dbReference type="Proteomes" id="UP000078459"/>
    </source>
</evidence>
<keyword evidence="6 8" id="KW-0472">Membrane</keyword>
<dbReference type="Pfam" id="PF13715">
    <property type="entry name" value="CarbopepD_reg_2"/>
    <property type="match status" value="1"/>
</dbReference>
<dbReference type="InterPro" id="IPR008969">
    <property type="entry name" value="CarboxyPept-like_regulatory"/>
</dbReference>
<dbReference type="Gene3D" id="2.170.130.10">
    <property type="entry name" value="TonB-dependent receptor, plug domain"/>
    <property type="match status" value="1"/>
</dbReference>
<dbReference type="InterPro" id="IPR037066">
    <property type="entry name" value="Plug_dom_sf"/>
</dbReference>
<evidence type="ECO:0000259" key="11">
    <source>
        <dbReference type="Pfam" id="PF07715"/>
    </source>
</evidence>
<evidence type="ECO:0000256" key="9">
    <source>
        <dbReference type="RuleBase" id="RU003357"/>
    </source>
</evidence>
<dbReference type="InterPro" id="IPR036942">
    <property type="entry name" value="Beta-barrel_TonB_sf"/>
</dbReference>
<sequence length="771" mass="86616">MLFFKHYWCLAIFILLNISNLYSQECNSIIFGSIKDANTKEVLPGASIKLFDAKKQTITEVDGHFHLDNLCNQIYSVEVSFIGYNSKIVKVSVRGKTELNVNLLADEKALNEVVVKTEKVKETSIQTRSVLSGVDLEQTKGLSLGEALKKIPGLSSLQTGPSISKPAIHGMHSNRVLIYNAGVRQEGQQWGAEHAPEIDPLIANQIIVLKGASAVVYGSDAIAGVILVEPSELNYGTGIKGDINLIGGTNNGQGLLNFNIENAGLKSDNWSYRAYFTSQIAGNSKTPNYYLKNTGYNQINGAFILGYKKGKFNTELYASSFNTKLGIFTGSQIGSTEDLQNSIDGIRMVPKADFSYNIERPYQSVSHNIIKLKSFYSLNLNNKLAFQYSFQQNNREEFDQVRGAADKSYQLRFELSTHNLDLHLEHKIGKYISGKIGTNTIYQQNFYDGRFLVPFFNSIAPGVYAIEKYTNNKFQIEAGLRYDYKYMKARLRENPRVQTSPEIRPEFNFSQFSATLGTNYQLSSDLLANATISKGWRPPSINELFSFGTHQGSGTFEIGDKNLTQESAYNFATGIKKEQGLFTFDVSAYYNLMNNYIYLKPGKELVLTIRGAYPSFNYVQVDARFSGIDLSAAAPLVKNTRLLAKYSTVRAYDRNTGKHLEFIPSDKYSLDAIWNIPGKGKIRETSLDFGVSHTARQNRVSQTQDYSPTPAAYTLFSFDARTNFYINKKPIGLSLTALNITNKVYRDYLNRFRYYADDVGRNFILRIQIPI</sequence>
<dbReference type="STRING" id="1826909.A5893_06510"/>
<evidence type="ECO:0000313" key="12">
    <source>
        <dbReference type="EMBL" id="OAQ40592.1"/>
    </source>
</evidence>
<comment type="subcellular location">
    <subcellularLocation>
        <location evidence="1 8">Cell outer membrane</location>
        <topology evidence="1 8">Multi-pass membrane protein</topology>
    </subcellularLocation>
</comment>
<dbReference type="RefSeq" id="WP_068821825.1">
    <property type="nucleotide sequence ID" value="NZ_LWHJ01000022.1"/>
</dbReference>
<proteinExistence type="inferred from homology"/>
<dbReference type="Pfam" id="PF07715">
    <property type="entry name" value="Plug"/>
    <property type="match status" value="1"/>
</dbReference>